<keyword evidence="1" id="KW-0238">DNA-binding</keyword>
<gene>
    <name evidence="3" type="ORF">MNBD_IGNAVI01-1466</name>
</gene>
<dbReference type="PANTHER" id="PTHR43479:SF20">
    <property type="entry name" value="HTH TETR-TYPE DOMAIN-CONTAINING PROTEIN"/>
    <property type="match status" value="1"/>
</dbReference>
<evidence type="ECO:0000256" key="1">
    <source>
        <dbReference type="ARBA" id="ARBA00023125"/>
    </source>
</evidence>
<dbReference type="AlphaFoldDB" id="A0A3B1C4A7"/>
<name>A0A3B1C4A7_9ZZZZ</name>
<organism evidence="3">
    <name type="scientific">hydrothermal vent metagenome</name>
    <dbReference type="NCBI Taxonomy" id="652676"/>
    <lineage>
        <taxon>unclassified sequences</taxon>
        <taxon>metagenomes</taxon>
        <taxon>ecological metagenomes</taxon>
    </lineage>
</organism>
<proteinExistence type="predicted"/>
<dbReference type="Pfam" id="PF00440">
    <property type="entry name" value="TetR_N"/>
    <property type="match status" value="1"/>
</dbReference>
<accession>A0A3B1C4A7</accession>
<dbReference type="SUPFAM" id="SSF46689">
    <property type="entry name" value="Homeodomain-like"/>
    <property type="match status" value="1"/>
</dbReference>
<dbReference type="InterPro" id="IPR009057">
    <property type="entry name" value="Homeodomain-like_sf"/>
</dbReference>
<protein>
    <submittedName>
        <fullName evidence="3">Transcriptional regulator, AcrR family</fullName>
    </submittedName>
</protein>
<dbReference type="Gene3D" id="1.10.357.10">
    <property type="entry name" value="Tetracycline Repressor, domain 2"/>
    <property type="match status" value="1"/>
</dbReference>
<dbReference type="InterPro" id="IPR050624">
    <property type="entry name" value="HTH-type_Tx_Regulator"/>
</dbReference>
<dbReference type="PANTHER" id="PTHR43479">
    <property type="entry name" value="ACREF/ENVCD OPERON REPRESSOR-RELATED"/>
    <property type="match status" value="1"/>
</dbReference>
<evidence type="ECO:0000313" key="3">
    <source>
        <dbReference type="EMBL" id="VAX21561.1"/>
    </source>
</evidence>
<dbReference type="PROSITE" id="PS50977">
    <property type="entry name" value="HTH_TETR_2"/>
    <property type="match status" value="1"/>
</dbReference>
<feature type="domain" description="HTH tetR-type" evidence="2">
    <location>
        <begin position="5"/>
        <end position="65"/>
    </location>
</feature>
<dbReference type="InterPro" id="IPR001647">
    <property type="entry name" value="HTH_TetR"/>
</dbReference>
<dbReference type="EMBL" id="UOGD01000198">
    <property type="protein sequence ID" value="VAX21561.1"/>
    <property type="molecule type" value="Genomic_DNA"/>
</dbReference>
<dbReference type="PRINTS" id="PR00455">
    <property type="entry name" value="HTHTETR"/>
</dbReference>
<evidence type="ECO:0000259" key="2">
    <source>
        <dbReference type="PROSITE" id="PS50977"/>
    </source>
</evidence>
<dbReference type="GO" id="GO:0003677">
    <property type="term" value="F:DNA binding"/>
    <property type="evidence" value="ECO:0007669"/>
    <property type="project" value="UniProtKB-KW"/>
</dbReference>
<reference evidence="3" key="1">
    <citation type="submission" date="2018-06" db="EMBL/GenBank/DDBJ databases">
        <authorList>
            <person name="Zhirakovskaya E."/>
        </authorList>
    </citation>
    <scope>NUCLEOTIDE SEQUENCE</scope>
</reference>
<sequence>MPRKTNTRNKIKNVALDLFSTLGFSGTSVRQISGTVGIRESGIYNHFSSKEDILKVLLDDVKNSTIGVEIITDELLDKLSKPQIFMKDFVRILVERWNTKKQKKYLRLILIEQFREIKGVNISLSLLVDESINIWSLIFSEMINYRYIKKSDPKVYAEEFVYPIFMIRLQYLVEDKVDLEKILEKYDSHIDYFWNSIKR</sequence>